<name>A0A2P2KUZ3_RHIMU</name>
<reference evidence="1" key="1">
    <citation type="submission" date="2018-02" db="EMBL/GenBank/DDBJ databases">
        <title>Rhizophora mucronata_Transcriptome.</title>
        <authorList>
            <person name="Meera S.P."/>
            <person name="Sreeshan A."/>
            <person name="Augustine A."/>
        </authorList>
    </citation>
    <scope>NUCLEOTIDE SEQUENCE</scope>
    <source>
        <tissue evidence="1">Leaf</tissue>
    </source>
</reference>
<dbReference type="EMBL" id="GGEC01029057">
    <property type="protein sequence ID" value="MBX09541.1"/>
    <property type="molecule type" value="Transcribed_RNA"/>
</dbReference>
<organism evidence="1">
    <name type="scientific">Rhizophora mucronata</name>
    <name type="common">Asiatic mangrove</name>
    <dbReference type="NCBI Taxonomy" id="61149"/>
    <lineage>
        <taxon>Eukaryota</taxon>
        <taxon>Viridiplantae</taxon>
        <taxon>Streptophyta</taxon>
        <taxon>Embryophyta</taxon>
        <taxon>Tracheophyta</taxon>
        <taxon>Spermatophyta</taxon>
        <taxon>Magnoliopsida</taxon>
        <taxon>eudicotyledons</taxon>
        <taxon>Gunneridae</taxon>
        <taxon>Pentapetalae</taxon>
        <taxon>rosids</taxon>
        <taxon>fabids</taxon>
        <taxon>Malpighiales</taxon>
        <taxon>Rhizophoraceae</taxon>
        <taxon>Rhizophora</taxon>
    </lineage>
</organism>
<dbReference type="AlphaFoldDB" id="A0A2P2KUZ3"/>
<proteinExistence type="predicted"/>
<sequence>MISSSCVSNQKFFLLKVLPCYKLKLELYALVINTLFDVLGLAGFSVQRLVMILEEHSASGSIRGESIKRWTCT</sequence>
<evidence type="ECO:0000313" key="1">
    <source>
        <dbReference type="EMBL" id="MBX09541.1"/>
    </source>
</evidence>
<protein>
    <submittedName>
        <fullName evidence="1">GA protein</fullName>
    </submittedName>
</protein>
<accession>A0A2P2KUZ3</accession>